<accession>A0A288XFZ2</accession>
<evidence type="ECO:0008006" key="3">
    <source>
        <dbReference type="Google" id="ProtNLM"/>
    </source>
</evidence>
<evidence type="ECO:0000313" key="2">
    <source>
        <dbReference type="EMBL" id="ASK40566.1"/>
    </source>
</evidence>
<reference evidence="2" key="1">
    <citation type="journal article" date="2017" name="J. Antimicrob. Chemother.">
        <title>Identification of a novel transposon-associated phosphoethanolamine transferase gene, mcr-5, conferring colistin resistance in d-tartrate fermenting Salmonella enterica subsp. enterica serovar Paratyphi B.</title>
        <authorList>
            <person name="Borowiak M."/>
            <person name="Fischer J."/>
            <person name="Hammerl J.A."/>
            <person name="Hendriksen R.S."/>
            <person name="Szabo I."/>
            <person name="Malorny B."/>
        </authorList>
    </citation>
    <scope>NUCLEOTIDE SEQUENCE</scope>
    <source>
        <strain evidence="1">12-02541</strain>
        <strain evidence="2">13-SA01718</strain>
        <plasmid evidence="1">pSE12-02541</plasmid>
        <plasmid evidence="2">pSE13-SA01718</plasmid>
    </source>
</reference>
<geneLocation type="plasmid" evidence="2">
    <name>pSE13-SA01718</name>
</geneLocation>
<dbReference type="AlphaFoldDB" id="A0A288XFZ2"/>
<dbReference type="EMBL" id="KY807921">
    <property type="protein sequence ID" value="ASK40566.1"/>
    <property type="molecule type" value="Genomic_DNA"/>
</dbReference>
<dbReference type="EMBL" id="KY807920">
    <property type="protein sequence ID" value="ASK40555.1"/>
    <property type="molecule type" value="Genomic_DNA"/>
</dbReference>
<sequence>MPSNSIKASLSAARIGTYESILGGPAGVHRTEKALRLYMWNAQISAAFFMPLHVCEVITRNAVSEVLETVYGARWPWSIGFERSLPIPVHGYKPKDDLINGRRNQPTTGKVIPELKFVFWQKMLTGRFDNRLWNNHILTAFPHAAAQGLNAAQLRQNLYNDLETVRKLRNRIAHHEPILNRNLEDDFATIKRIIAYRCQHSLEWMLKNQVLLPLLTLKPL</sequence>
<geneLocation type="plasmid" evidence="1">
    <name>pSE12-02541</name>
</geneLocation>
<evidence type="ECO:0000313" key="1">
    <source>
        <dbReference type="EMBL" id="ASK40555.1"/>
    </source>
</evidence>
<keyword evidence="2" id="KW-0614">Plasmid</keyword>
<organism evidence="2">
    <name type="scientific">Salmonella paratyphi B</name>
    <name type="common">Salmonella enterica subsp. enterica serovar Paratyphi B</name>
    <dbReference type="NCBI Taxonomy" id="57045"/>
    <lineage>
        <taxon>Bacteria</taxon>
        <taxon>Pseudomonadati</taxon>
        <taxon>Pseudomonadota</taxon>
        <taxon>Gammaproteobacteria</taxon>
        <taxon>Enterobacterales</taxon>
        <taxon>Enterobacteriaceae</taxon>
        <taxon>Salmonella</taxon>
    </lineage>
</organism>
<protein>
    <recommendedName>
        <fullName evidence="3">Abi family protein</fullName>
    </recommendedName>
</protein>
<name>A0A288XFZ2_SALEB</name>
<proteinExistence type="predicted"/>